<reference evidence="11" key="1">
    <citation type="submission" date="2021-11" db="EMBL/GenBank/DDBJ databases">
        <title>Complete genome sequence of Atopobiaceae bacterium TOC12.</title>
        <authorList>
            <person name="Morinaga K."/>
            <person name="Kusada H."/>
            <person name="Tamaki H."/>
        </authorList>
    </citation>
    <scope>NUCLEOTIDE SEQUENCE</scope>
    <source>
        <strain evidence="11">TOC12</strain>
    </source>
</reference>
<keyword evidence="8" id="KW-0411">Iron-sulfur</keyword>
<evidence type="ECO:0000256" key="3">
    <source>
        <dbReference type="ARBA" id="ARBA00022485"/>
    </source>
</evidence>
<dbReference type="InterPro" id="IPR012839">
    <property type="entry name" value="Organic_radical_activase"/>
</dbReference>
<keyword evidence="7" id="KW-0408">Iron</keyword>
<dbReference type="GO" id="GO:0051539">
    <property type="term" value="F:4 iron, 4 sulfur cluster binding"/>
    <property type="evidence" value="ECO:0007669"/>
    <property type="project" value="UniProtKB-KW"/>
</dbReference>
<dbReference type="PROSITE" id="PS51918">
    <property type="entry name" value="RADICAL_SAM"/>
    <property type="match status" value="1"/>
</dbReference>
<evidence type="ECO:0000256" key="2">
    <source>
        <dbReference type="ARBA" id="ARBA00009777"/>
    </source>
</evidence>
<name>A0AAU9C8S7_9ACTN</name>
<dbReference type="SFLD" id="SFLDS00029">
    <property type="entry name" value="Radical_SAM"/>
    <property type="match status" value="1"/>
</dbReference>
<proteinExistence type="inferred from homology"/>
<sequence length="320" mass="34343">MCSKPVFATPAAPRSSQADPNIPPAPAPSVPQAAEKPAYLTAPITNVQRYSLHDGGGIRTTVFLKGCPFKCPWCCNPENLSSTPEVSFKESLCMGCTPKAPGERLCSTPPELCPTGAKTLLGVPRTPEDMAQEVLRDAVLFEESDGGVTASGGEALLWADWLVAFFGRIKKAAMKTALETTLAVKAPRLQDLAIVCDLWLVDFKIADQQRSLDLIGVDPQIRDAQLQELLASGARVVARMPIIPRFTDDPANVAANLDRIRELGIGRVDILPFHQLGSGKYDAVGRSYGLGDLAALTDDQVAWIVEEASKRGLKATLHGE</sequence>
<dbReference type="PANTHER" id="PTHR30352:SF4">
    <property type="entry name" value="PYRUVATE FORMATE-LYASE 2-ACTIVATING ENZYME"/>
    <property type="match status" value="1"/>
</dbReference>
<dbReference type="SFLD" id="SFLDG01118">
    <property type="entry name" value="activating_enzymes__group_2"/>
    <property type="match status" value="1"/>
</dbReference>
<keyword evidence="12" id="KW-1185">Reference proteome</keyword>
<evidence type="ECO:0000256" key="1">
    <source>
        <dbReference type="ARBA" id="ARBA00001966"/>
    </source>
</evidence>
<dbReference type="InterPro" id="IPR013785">
    <property type="entry name" value="Aldolase_TIM"/>
</dbReference>
<dbReference type="InterPro" id="IPR001989">
    <property type="entry name" value="Radical_activat_CS"/>
</dbReference>
<dbReference type="SUPFAM" id="SSF102114">
    <property type="entry name" value="Radical SAM enzymes"/>
    <property type="match status" value="1"/>
</dbReference>
<dbReference type="GO" id="GO:0046872">
    <property type="term" value="F:metal ion binding"/>
    <property type="evidence" value="ECO:0007669"/>
    <property type="project" value="UniProtKB-KW"/>
</dbReference>
<evidence type="ECO:0000256" key="6">
    <source>
        <dbReference type="ARBA" id="ARBA00023002"/>
    </source>
</evidence>
<organism evidence="11 12">
    <name type="scientific">Leptogranulimonas caecicola</name>
    <dbReference type="NCBI Taxonomy" id="2894156"/>
    <lineage>
        <taxon>Bacteria</taxon>
        <taxon>Bacillati</taxon>
        <taxon>Actinomycetota</taxon>
        <taxon>Coriobacteriia</taxon>
        <taxon>Coriobacteriales</taxon>
        <taxon>Kribbibacteriaceae</taxon>
        <taxon>Leptogranulimonas</taxon>
    </lineage>
</organism>
<dbReference type="PANTHER" id="PTHR30352">
    <property type="entry name" value="PYRUVATE FORMATE-LYASE-ACTIVATING ENZYME"/>
    <property type="match status" value="1"/>
</dbReference>
<evidence type="ECO:0000256" key="7">
    <source>
        <dbReference type="ARBA" id="ARBA00023004"/>
    </source>
</evidence>
<evidence type="ECO:0000256" key="9">
    <source>
        <dbReference type="SAM" id="MobiDB-lite"/>
    </source>
</evidence>
<dbReference type="InterPro" id="IPR034457">
    <property type="entry name" value="Organic_radical-activating"/>
</dbReference>
<dbReference type="EMBL" id="AP025285">
    <property type="protein sequence ID" value="BDC90232.1"/>
    <property type="molecule type" value="Genomic_DNA"/>
</dbReference>
<accession>A0AAU9C8S7</accession>
<comment type="cofactor">
    <cofactor evidence="1">
        <name>[4Fe-4S] cluster</name>
        <dbReference type="ChEBI" id="CHEBI:49883"/>
    </cofactor>
</comment>
<dbReference type="InterPro" id="IPR040074">
    <property type="entry name" value="BssD/PflA/YjjW"/>
</dbReference>
<dbReference type="InterPro" id="IPR058240">
    <property type="entry name" value="rSAM_sf"/>
</dbReference>
<keyword evidence="3" id="KW-0004">4Fe-4S</keyword>
<dbReference type="InterPro" id="IPR007197">
    <property type="entry name" value="rSAM"/>
</dbReference>
<feature type="region of interest" description="Disordered" evidence="9">
    <location>
        <begin position="1"/>
        <end position="32"/>
    </location>
</feature>
<dbReference type="Proteomes" id="UP001431186">
    <property type="component" value="Chromosome"/>
</dbReference>
<dbReference type="RefSeq" id="WP_265591815.1">
    <property type="nucleotide sequence ID" value="NZ_AP025285.1"/>
</dbReference>
<dbReference type="Pfam" id="PF13353">
    <property type="entry name" value="Fer4_12"/>
    <property type="match status" value="1"/>
</dbReference>
<dbReference type="Gene3D" id="3.20.20.70">
    <property type="entry name" value="Aldolase class I"/>
    <property type="match status" value="1"/>
</dbReference>
<dbReference type="SFLD" id="SFLDG01066">
    <property type="entry name" value="organic_radical-activating_enz"/>
    <property type="match status" value="1"/>
</dbReference>
<dbReference type="AlphaFoldDB" id="A0AAU9C8S7"/>
<protein>
    <submittedName>
        <fullName evidence="11">Formate-C-acetyltransferase]-activating enzyme</fullName>
    </submittedName>
</protein>
<evidence type="ECO:0000313" key="12">
    <source>
        <dbReference type="Proteomes" id="UP001431186"/>
    </source>
</evidence>
<evidence type="ECO:0000259" key="10">
    <source>
        <dbReference type="PROSITE" id="PS51918"/>
    </source>
</evidence>
<evidence type="ECO:0000313" key="11">
    <source>
        <dbReference type="EMBL" id="BDC90232.1"/>
    </source>
</evidence>
<keyword evidence="4" id="KW-0949">S-adenosyl-L-methionine</keyword>
<dbReference type="PROSITE" id="PS01087">
    <property type="entry name" value="RADICAL_ACTIVATING"/>
    <property type="match status" value="1"/>
</dbReference>
<evidence type="ECO:0000256" key="5">
    <source>
        <dbReference type="ARBA" id="ARBA00022723"/>
    </source>
</evidence>
<keyword evidence="5" id="KW-0479">Metal-binding</keyword>
<dbReference type="PIRSF" id="PIRSF000371">
    <property type="entry name" value="PFL_act_enz"/>
    <property type="match status" value="1"/>
</dbReference>
<evidence type="ECO:0000256" key="8">
    <source>
        <dbReference type="ARBA" id="ARBA00023014"/>
    </source>
</evidence>
<feature type="domain" description="Radical SAM core" evidence="10">
    <location>
        <begin position="53"/>
        <end position="320"/>
    </location>
</feature>
<keyword evidence="6" id="KW-0560">Oxidoreductase</keyword>
<dbReference type="GO" id="GO:0016491">
    <property type="term" value="F:oxidoreductase activity"/>
    <property type="evidence" value="ECO:0007669"/>
    <property type="project" value="UniProtKB-KW"/>
</dbReference>
<gene>
    <name evidence="11" type="ORF">ATTO_01040</name>
</gene>
<evidence type="ECO:0000256" key="4">
    <source>
        <dbReference type="ARBA" id="ARBA00022691"/>
    </source>
</evidence>
<comment type="similarity">
    <text evidence="2">Belongs to the organic radical-activating enzymes family.</text>
</comment>
<dbReference type="KEGG" id="lcal:ATTO_01040"/>